<reference evidence="2 3" key="1">
    <citation type="submission" date="2020-07" db="EMBL/GenBank/DDBJ databases">
        <title>Genome sequence of Lactobacillus reuteri CNEI-KCA3 isolated from the faeces of a reared-broiler chicken, South-East Nigeria, reveals presence of CRISPR arrays.</title>
        <authorList>
            <person name="Anukam K.C."/>
            <person name="Ibezim C.N."/>
            <person name="BeecK W.V."/>
            <person name="Allonsius C."/>
            <person name="Broek M.D."/>
            <person name="Tuyaerts I."/>
            <person name="Attama A."/>
            <person name="Esimone C.O."/>
            <person name="Lebeer S."/>
        </authorList>
    </citation>
    <scope>NUCLEOTIDE SEQUENCE [LARGE SCALE GENOMIC DNA]</scope>
    <source>
        <strain evidence="2 3">CNEI-KCA3</strain>
    </source>
</reference>
<evidence type="ECO:0000313" key="2">
    <source>
        <dbReference type="EMBL" id="QLQ61176.1"/>
    </source>
</evidence>
<organism evidence="2 3">
    <name type="scientific">Limosilactobacillus reuteri</name>
    <name type="common">Lactobacillus reuteri</name>
    <dbReference type="NCBI Taxonomy" id="1598"/>
    <lineage>
        <taxon>Bacteria</taxon>
        <taxon>Bacillati</taxon>
        <taxon>Bacillota</taxon>
        <taxon>Bacilli</taxon>
        <taxon>Lactobacillales</taxon>
        <taxon>Lactobacillaceae</taxon>
        <taxon>Limosilactobacillus</taxon>
    </lineage>
</organism>
<evidence type="ECO:0000256" key="1">
    <source>
        <dbReference type="SAM" id="MobiDB-lite"/>
    </source>
</evidence>
<proteinExistence type="predicted"/>
<dbReference type="RefSeq" id="WP_180874995.1">
    <property type="nucleotide sequence ID" value="NZ_CP047416.1"/>
</dbReference>
<feature type="region of interest" description="Disordered" evidence="1">
    <location>
        <begin position="1"/>
        <end position="29"/>
    </location>
</feature>
<gene>
    <name evidence="2" type="ORF">HHK02_08280</name>
</gene>
<sequence length="47" mass="5512">MNKESTVNSNSQSKIETIHASIDPKATEEEREEIIKWIENLKKQKQK</sequence>
<feature type="compositionally biased region" description="Polar residues" evidence="1">
    <location>
        <begin position="1"/>
        <end position="15"/>
    </location>
</feature>
<name>A0A7H9EF82_LIMRT</name>
<dbReference type="EMBL" id="CP059275">
    <property type="protein sequence ID" value="QLQ61176.1"/>
    <property type="molecule type" value="Genomic_DNA"/>
</dbReference>
<dbReference type="Proteomes" id="UP000510868">
    <property type="component" value="Chromosome"/>
</dbReference>
<accession>A0A7H9EF82</accession>
<protein>
    <submittedName>
        <fullName evidence="2">Uncharacterized protein</fullName>
    </submittedName>
</protein>
<evidence type="ECO:0000313" key="3">
    <source>
        <dbReference type="Proteomes" id="UP000510868"/>
    </source>
</evidence>
<dbReference type="AlphaFoldDB" id="A0A7H9EF82"/>